<reference evidence="2" key="1">
    <citation type="submission" date="2020-04" db="EMBL/GenBank/DDBJ databases">
        <authorList>
            <person name="Chiriac C."/>
            <person name="Salcher M."/>
            <person name="Ghai R."/>
            <person name="Kavagutti S V."/>
        </authorList>
    </citation>
    <scope>NUCLEOTIDE SEQUENCE</scope>
</reference>
<organism evidence="2">
    <name type="scientific">uncultured Caudovirales phage</name>
    <dbReference type="NCBI Taxonomy" id="2100421"/>
    <lineage>
        <taxon>Viruses</taxon>
        <taxon>Duplodnaviria</taxon>
        <taxon>Heunggongvirae</taxon>
        <taxon>Uroviricota</taxon>
        <taxon>Caudoviricetes</taxon>
        <taxon>Peduoviridae</taxon>
        <taxon>Maltschvirus</taxon>
        <taxon>Maltschvirus maltsch</taxon>
    </lineage>
</organism>
<dbReference type="SUPFAM" id="SSF53955">
    <property type="entry name" value="Lysozyme-like"/>
    <property type="match status" value="1"/>
</dbReference>
<accession>A0A6J5KX57</accession>
<name>A0A6J5KX57_9CAUD</name>
<evidence type="ECO:0000256" key="1">
    <source>
        <dbReference type="SAM" id="MobiDB-lite"/>
    </source>
</evidence>
<evidence type="ECO:0008006" key="3">
    <source>
        <dbReference type="Google" id="ProtNLM"/>
    </source>
</evidence>
<protein>
    <recommendedName>
        <fullName evidence="3">Transglycosylase SLT domain-containing protein</fullName>
    </recommendedName>
</protein>
<feature type="compositionally biased region" description="Polar residues" evidence="1">
    <location>
        <begin position="357"/>
        <end position="369"/>
    </location>
</feature>
<feature type="compositionally biased region" description="Low complexity" evidence="1">
    <location>
        <begin position="375"/>
        <end position="389"/>
    </location>
</feature>
<feature type="region of interest" description="Disordered" evidence="1">
    <location>
        <begin position="357"/>
        <end position="393"/>
    </location>
</feature>
<feature type="region of interest" description="Disordered" evidence="1">
    <location>
        <begin position="1"/>
        <end position="32"/>
    </location>
</feature>
<gene>
    <name evidence="2" type="ORF">UFOVP63_31</name>
</gene>
<dbReference type="InterPro" id="IPR023346">
    <property type="entry name" value="Lysozyme-like_dom_sf"/>
</dbReference>
<proteinExistence type="predicted"/>
<sequence length="933" mass="100569">MPIQLPDQGSVDLGRSRDASPDTYAPVRTNNAGQGMEQLAKALSGFAGTAQQAQDTETKQQVDQSALWVDKVRGSLGDAPAAGDINNLLSPLHPLAQARISQDLGYAIGVTARQKAIEEGIPDASSLSPTQAAAAYDKVRNKALASVAGHGNQFYSAGFMSAFNQGLDAQSQKDADARLEKGRVIQRQGVGNSVYDRSSAIIDGRQAIPAAVSSVAGGSQSINNAAQTLGVSARDLAAVISYETGGTFDPSKRGGMNKDGSGAGSFLGLIQFSPANQARYGVKPGMTFDEQMPAVVAYLKDNGVKPGMGLKDIYSTILTGAPGNYTMSDVNGSVNDHSVRIGNSHYGNADKFLNTQGSSSILPASTSADPNFDAPPGTSTTQTPGSNQSVDQRSDAALLSPKVLALRNMFFGVDSEYQKTGTLQKNEIRDAAANSWLRLSIDRRDPSILDAMPEEMMTPEIREKFSAAREHVANLTYQKYERDRTIDANKRADELRGFHQDIIGRLAKGEEIDPDKVSRRPDGSVNADAYEYAVKMQSVDRMNEGRSKVNSANIQDLLVQSGTTGKTNSFVSDDPILSEKVRSGGDPNMKDYRDAIMRRTDINSREKTDLIAKLPELMHGIAVMQHPEVVNGLNNLVQNRVNGLLAGPKGEIYRLNWPQLSADVASIYNDTVQRAITASIDDKKGVPTGSALRQIIYDAAKTAMDHVNFATSSSENVSKDFFAKKAAEAHNNVQTPMVQTPGKLVDVADPVTGKITKVWQAAETQATPAQATTMPAFDDMQTAANSSKAPATKAATSIVDQSPNKTMKDTIANIQDTSQSGDWFGAVKNAYDYLDEGSRQWFAQHQTAARNEVAFQEFIKSNPKINKELYDLHAKISYGSKSERAKATQAYQNRYEEIKSSWTPPETVNQSYRLPDIGLRMGEAGEPAVKIGK</sequence>
<dbReference type="EMBL" id="LR796183">
    <property type="protein sequence ID" value="CAB4124800.1"/>
    <property type="molecule type" value="Genomic_DNA"/>
</dbReference>
<evidence type="ECO:0000313" key="2">
    <source>
        <dbReference type="EMBL" id="CAB4124800.1"/>
    </source>
</evidence>